<dbReference type="InterPro" id="IPR000719">
    <property type="entry name" value="Prot_kinase_dom"/>
</dbReference>
<gene>
    <name evidence="7" type="ORF">NAEGRDRAFT_79121</name>
</gene>
<keyword evidence="2 5" id="KW-0547">Nucleotide-binding</keyword>
<dbReference type="PROSITE" id="PS00108">
    <property type="entry name" value="PROTEIN_KINASE_ST"/>
    <property type="match status" value="1"/>
</dbReference>
<dbReference type="Gene3D" id="1.10.510.10">
    <property type="entry name" value="Transferase(Phosphotransferase) domain 1"/>
    <property type="match status" value="1"/>
</dbReference>
<dbReference type="InParanoid" id="D2V956"/>
<dbReference type="PROSITE" id="PS00107">
    <property type="entry name" value="PROTEIN_KINASE_ATP"/>
    <property type="match status" value="1"/>
</dbReference>
<dbReference type="RefSeq" id="XP_002679274.1">
    <property type="nucleotide sequence ID" value="XM_002679228.1"/>
</dbReference>
<dbReference type="InterPro" id="IPR008271">
    <property type="entry name" value="Ser/Thr_kinase_AS"/>
</dbReference>
<reference evidence="7 8" key="1">
    <citation type="journal article" date="2010" name="Cell">
        <title>The genome of Naegleria gruberi illuminates early eukaryotic versatility.</title>
        <authorList>
            <person name="Fritz-Laylin L.K."/>
            <person name="Prochnik S.E."/>
            <person name="Ginger M.L."/>
            <person name="Dacks J.B."/>
            <person name="Carpenter M.L."/>
            <person name="Field M.C."/>
            <person name="Kuo A."/>
            <person name="Paredez A."/>
            <person name="Chapman J."/>
            <person name="Pham J."/>
            <person name="Shu S."/>
            <person name="Neupane R."/>
            <person name="Cipriano M."/>
            <person name="Mancuso J."/>
            <person name="Tu H."/>
            <person name="Salamov A."/>
            <person name="Lindquist E."/>
            <person name="Shapiro H."/>
            <person name="Lucas S."/>
            <person name="Grigoriev I.V."/>
            <person name="Cande W.Z."/>
            <person name="Fulton C."/>
            <person name="Rokhsar D.S."/>
            <person name="Dawson S.C."/>
        </authorList>
    </citation>
    <scope>NUCLEOTIDE SEQUENCE [LARGE SCALE GENOMIC DNA]</scope>
    <source>
        <strain evidence="7 8">NEG-M</strain>
    </source>
</reference>
<feature type="domain" description="Protein kinase" evidence="6">
    <location>
        <begin position="62"/>
        <end position="341"/>
    </location>
</feature>
<dbReference type="Proteomes" id="UP000006671">
    <property type="component" value="Unassembled WGS sequence"/>
</dbReference>
<accession>D2V956</accession>
<dbReference type="PANTHER" id="PTHR24348:SF22">
    <property type="entry name" value="NON-SPECIFIC SERINE_THREONINE PROTEIN KINASE"/>
    <property type="match status" value="1"/>
</dbReference>
<feature type="binding site" evidence="5">
    <location>
        <position position="95"/>
    </location>
    <ligand>
        <name>ATP</name>
        <dbReference type="ChEBI" id="CHEBI:30616"/>
    </ligand>
</feature>
<evidence type="ECO:0000256" key="1">
    <source>
        <dbReference type="ARBA" id="ARBA00022679"/>
    </source>
</evidence>
<dbReference type="GO" id="GO:0005776">
    <property type="term" value="C:autophagosome"/>
    <property type="evidence" value="ECO:0007669"/>
    <property type="project" value="TreeGrafter"/>
</dbReference>
<proteinExistence type="predicted"/>
<evidence type="ECO:0000256" key="3">
    <source>
        <dbReference type="ARBA" id="ARBA00022777"/>
    </source>
</evidence>
<dbReference type="InterPro" id="IPR011009">
    <property type="entry name" value="Kinase-like_dom_sf"/>
</dbReference>
<dbReference type="GO" id="GO:0000045">
    <property type="term" value="P:autophagosome assembly"/>
    <property type="evidence" value="ECO:0007669"/>
    <property type="project" value="TreeGrafter"/>
</dbReference>
<dbReference type="VEuPathDB" id="AmoebaDB:NAEGRDRAFT_79121"/>
<dbReference type="GO" id="GO:0010506">
    <property type="term" value="P:regulation of autophagy"/>
    <property type="evidence" value="ECO:0007669"/>
    <property type="project" value="InterPro"/>
</dbReference>
<evidence type="ECO:0000313" key="7">
    <source>
        <dbReference type="EMBL" id="EFC46530.1"/>
    </source>
</evidence>
<dbReference type="GeneID" id="8859609"/>
<organism evidence="8">
    <name type="scientific">Naegleria gruberi</name>
    <name type="common">Amoeba</name>
    <dbReference type="NCBI Taxonomy" id="5762"/>
    <lineage>
        <taxon>Eukaryota</taxon>
        <taxon>Discoba</taxon>
        <taxon>Heterolobosea</taxon>
        <taxon>Tetramitia</taxon>
        <taxon>Eutetramitia</taxon>
        <taxon>Vahlkampfiidae</taxon>
        <taxon>Naegleria</taxon>
    </lineage>
</organism>
<sequence>MGNSATKPGLISKIATSTSTDYNAARLMMAEEDYDDETVEPGLMIDCKDQLLKCGQMVDGQYKIEKLIGKGTYAQVYKAEKKSGNYGEKSNVAIKCCYSRNDQDWKLITSEILAMKSLNHTNVLEFYEYFEIKKDQTIDTPTTTEDCTQRNEPLVGIVMEYCNNGSIGDFLKRNKHVNADFLTMIDWFIQSVKGLSYCHKMNLCHRDIKPHNILIHLPPDSTSQVIKLCDFGLSSLLQDKKEKLNTFCGSPIYAAPEINRLCYTLSVDIYSLGISFLELFSKIENKEFHSRMYNKSRDVSVLTKVISNIPLKCLQKIITAMTLFEPKERITGEELLAHPIIRALESTILMSKGLYSADNLENANEEYIETICELLGFYHNDTSRFEVLFQQLTQLFEYKPRLFVDVVTKQINQIGDEFLFTQGVSLEAQSCILFILISVAITLCSQETPVPKRHSSLMDKKSSLYNVFVDSLTVISEHSPHIGEDVELLKTNIHLIANIKQFILEFANIAGETIQTTILSFLIQTLMMDTANRSPNNSSNNSPKNSSPTSLFTIDDKSFVFNLIREMVIRFEACKEIVILKNKQMPTPSTTTMTSDHYAANRISHSFGSSTTEYLVAHEETTTTTTTASIVDPDETANEILSSEASIELRVAFLRAIHQRLLSSQTW</sequence>
<evidence type="ECO:0000259" key="6">
    <source>
        <dbReference type="PROSITE" id="PS50011"/>
    </source>
</evidence>
<dbReference type="Pfam" id="PF00069">
    <property type="entry name" value="Pkinase"/>
    <property type="match status" value="1"/>
</dbReference>
<dbReference type="GO" id="GO:0004674">
    <property type="term" value="F:protein serine/threonine kinase activity"/>
    <property type="evidence" value="ECO:0007669"/>
    <property type="project" value="UniProtKB-KW"/>
</dbReference>
<protein>
    <submittedName>
        <fullName evidence="7">Serine/threonine protein kinase</fullName>
    </submittedName>
</protein>
<dbReference type="GO" id="GO:0016020">
    <property type="term" value="C:membrane"/>
    <property type="evidence" value="ECO:0007669"/>
    <property type="project" value="TreeGrafter"/>
</dbReference>
<keyword evidence="1" id="KW-0808">Transferase</keyword>
<dbReference type="GO" id="GO:0000407">
    <property type="term" value="C:phagophore assembly site"/>
    <property type="evidence" value="ECO:0007669"/>
    <property type="project" value="TreeGrafter"/>
</dbReference>
<dbReference type="AlphaFoldDB" id="D2V956"/>
<evidence type="ECO:0000256" key="4">
    <source>
        <dbReference type="ARBA" id="ARBA00022840"/>
    </source>
</evidence>
<keyword evidence="4 5" id="KW-0067">ATP-binding</keyword>
<dbReference type="InterPro" id="IPR017441">
    <property type="entry name" value="Protein_kinase_ATP_BS"/>
</dbReference>
<dbReference type="GO" id="GO:0005829">
    <property type="term" value="C:cytosol"/>
    <property type="evidence" value="ECO:0007669"/>
    <property type="project" value="TreeGrafter"/>
</dbReference>
<evidence type="ECO:0000256" key="2">
    <source>
        <dbReference type="ARBA" id="ARBA00022741"/>
    </source>
</evidence>
<evidence type="ECO:0000313" key="8">
    <source>
        <dbReference type="Proteomes" id="UP000006671"/>
    </source>
</evidence>
<keyword evidence="3 7" id="KW-0418">Kinase</keyword>
<dbReference type="PANTHER" id="PTHR24348">
    <property type="entry name" value="SERINE/THREONINE-PROTEIN KINASE UNC-51-RELATED"/>
    <property type="match status" value="1"/>
</dbReference>
<dbReference type="GO" id="GO:0005524">
    <property type="term" value="F:ATP binding"/>
    <property type="evidence" value="ECO:0007669"/>
    <property type="project" value="UniProtKB-UniRule"/>
</dbReference>
<dbReference type="PROSITE" id="PS50011">
    <property type="entry name" value="PROTEIN_KINASE_DOM"/>
    <property type="match status" value="1"/>
</dbReference>
<dbReference type="SUPFAM" id="SSF56112">
    <property type="entry name" value="Protein kinase-like (PK-like)"/>
    <property type="match status" value="1"/>
</dbReference>
<dbReference type="EMBL" id="GG738858">
    <property type="protein sequence ID" value="EFC46530.1"/>
    <property type="molecule type" value="Genomic_DNA"/>
</dbReference>
<keyword evidence="7" id="KW-0723">Serine/threonine-protein kinase</keyword>
<dbReference type="OrthoDB" id="10252171at2759"/>
<dbReference type="SMART" id="SM00220">
    <property type="entry name" value="S_TKc"/>
    <property type="match status" value="1"/>
</dbReference>
<dbReference type="eggNOG" id="KOG0611">
    <property type="taxonomic scope" value="Eukaryota"/>
</dbReference>
<name>D2V956_NAEGR</name>
<dbReference type="KEGG" id="ngr:NAEGRDRAFT_79121"/>
<evidence type="ECO:0000256" key="5">
    <source>
        <dbReference type="PROSITE-ProRule" id="PRU10141"/>
    </source>
</evidence>
<dbReference type="InterPro" id="IPR045269">
    <property type="entry name" value="Atg1-like"/>
</dbReference>
<keyword evidence="8" id="KW-1185">Reference proteome</keyword>